<accession>A0A835U3M0</accession>
<dbReference type="Proteomes" id="UP000639772">
    <property type="component" value="Unassembled WGS sequence"/>
</dbReference>
<keyword evidence="3" id="KW-1185">Reference proteome</keyword>
<reference evidence="3 4" key="1">
    <citation type="journal article" date="2020" name="Nat. Food">
        <title>A phased Vanilla planifolia genome enables genetic improvement of flavour and production.</title>
        <authorList>
            <person name="Hasing T."/>
            <person name="Tang H."/>
            <person name="Brym M."/>
            <person name="Khazi F."/>
            <person name="Huang T."/>
            <person name="Chambers A.H."/>
        </authorList>
    </citation>
    <scope>NUCLEOTIDE SEQUENCE [LARGE SCALE GENOMIC DNA]</scope>
    <source>
        <tissue evidence="2">Leaf</tissue>
    </source>
</reference>
<dbReference type="EMBL" id="JADCNL010000448">
    <property type="protein sequence ID" value="KAG0447593.1"/>
    <property type="molecule type" value="Genomic_DNA"/>
</dbReference>
<sequence>MVPFSGDKKEGETHILYDPSISKRGVSVCAARAPRKKSVDDYEAASYSQLHMHCLYLEIHNLAVNGKERRSDGSYEVT</sequence>
<dbReference type="OrthoDB" id="10264376at2759"/>
<dbReference type="Proteomes" id="UP000636800">
    <property type="component" value="Unassembled WGS sequence"/>
</dbReference>
<organism evidence="2 3">
    <name type="scientific">Vanilla planifolia</name>
    <name type="common">Vanilla</name>
    <dbReference type="NCBI Taxonomy" id="51239"/>
    <lineage>
        <taxon>Eukaryota</taxon>
        <taxon>Viridiplantae</taxon>
        <taxon>Streptophyta</taxon>
        <taxon>Embryophyta</taxon>
        <taxon>Tracheophyta</taxon>
        <taxon>Spermatophyta</taxon>
        <taxon>Magnoliopsida</taxon>
        <taxon>Liliopsida</taxon>
        <taxon>Asparagales</taxon>
        <taxon>Orchidaceae</taxon>
        <taxon>Vanilloideae</taxon>
        <taxon>Vanilleae</taxon>
        <taxon>Vanilla</taxon>
    </lineage>
</organism>
<evidence type="ECO:0000313" key="4">
    <source>
        <dbReference type="Proteomes" id="UP000639772"/>
    </source>
</evidence>
<protein>
    <submittedName>
        <fullName evidence="2">Uncharacterized protein</fullName>
    </submittedName>
</protein>
<evidence type="ECO:0000313" key="1">
    <source>
        <dbReference type="EMBL" id="KAG0447516.1"/>
    </source>
</evidence>
<dbReference type="AlphaFoldDB" id="A0A835U3M0"/>
<name>A0A835U3M0_VANPL</name>
<dbReference type="EMBL" id="JADCNM010000449">
    <property type="protein sequence ID" value="KAG0447516.1"/>
    <property type="molecule type" value="Genomic_DNA"/>
</dbReference>
<gene>
    <name evidence="2" type="ORF">HPP92_028272</name>
    <name evidence="1" type="ORF">HPP92_028290</name>
</gene>
<evidence type="ECO:0000313" key="2">
    <source>
        <dbReference type="EMBL" id="KAG0447593.1"/>
    </source>
</evidence>
<proteinExistence type="predicted"/>
<comment type="caution">
    <text evidence="2">The sequence shown here is derived from an EMBL/GenBank/DDBJ whole genome shotgun (WGS) entry which is preliminary data.</text>
</comment>
<evidence type="ECO:0000313" key="3">
    <source>
        <dbReference type="Proteomes" id="UP000636800"/>
    </source>
</evidence>